<evidence type="ECO:0000256" key="2">
    <source>
        <dbReference type="ARBA" id="ARBA00009204"/>
    </source>
</evidence>
<dbReference type="GO" id="GO:0004859">
    <property type="term" value="F:phospholipase inhibitor activity"/>
    <property type="evidence" value="ECO:0007669"/>
    <property type="project" value="TreeGrafter"/>
</dbReference>
<reference evidence="8" key="1">
    <citation type="submission" date="2014-05" db="EMBL/GenBank/DDBJ databases">
        <authorList>
            <person name="Mohapatra S.D."/>
            <person name="Barman H.K."/>
        </authorList>
    </citation>
    <scope>NUCLEOTIDE SEQUENCE</scope>
</reference>
<dbReference type="Pfam" id="PF04691">
    <property type="entry name" value="ApoC-I"/>
    <property type="match status" value="1"/>
</dbReference>
<dbReference type="InterPro" id="IPR006781">
    <property type="entry name" value="ApoC-I"/>
</dbReference>
<sequence length="79" mass="9103">MRLFFAVAVLMLAFVAYTEAQEDSIQERFSKWGEHLSDFGRQVSDHARNAYEQLQNSKAGQWFNDHINKLKAKVGEIGQ</sequence>
<dbReference type="GO" id="GO:0006869">
    <property type="term" value="P:lipid transport"/>
    <property type="evidence" value="ECO:0007669"/>
    <property type="project" value="UniProtKB-KW"/>
</dbReference>
<accession>A0A077GYX0</accession>
<dbReference type="GO" id="GO:0050995">
    <property type="term" value="P:negative regulation of lipid catabolic process"/>
    <property type="evidence" value="ECO:0007669"/>
    <property type="project" value="TreeGrafter"/>
</dbReference>
<evidence type="ECO:0000256" key="6">
    <source>
        <dbReference type="ARBA" id="ARBA00023055"/>
    </source>
</evidence>
<comment type="subcellular location">
    <subcellularLocation>
        <location evidence="1">Secreted</location>
    </subcellularLocation>
</comment>
<dbReference type="Gene3D" id="4.10.260.30">
    <property type="entry name" value="Apolipoprotein C-I"/>
    <property type="match status" value="1"/>
</dbReference>
<dbReference type="PANTHER" id="PTHR16565:SF2">
    <property type="entry name" value="APOLIPOPROTEIN C-I"/>
    <property type="match status" value="1"/>
</dbReference>
<keyword evidence="3" id="KW-0813">Transport</keyword>
<protein>
    <submittedName>
        <fullName evidence="8">Apolipoprotein C-1</fullName>
    </submittedName>
</protein>
<keyword evidence="8" id="KW-0449">Lipoprotein</keyword>
<gene>
    <name evidence="8" type="primary">APOC1</name>
</gene>
<dbReference type="EMBL" id="KJ867521">
    <property type="protein sequence ID" value="AIL82446.1"/>
    <property type="molecule type" value="mRNA"/>
</dbReference>
<evidence type="ECO:0000313" key="8">
    <source>
        <dbReference type="EMBL" id="AIL82446.1"/>
    </source>
</evidence>
<evidence type="ECO:0000256" key="4">
    <source>
        <dbReference type="ARBA" id="ARBA00022525"/>
    </source>
</evidence>
<evidence type="ECO:0000256" key="5">
    <source>
        <dbReference type="ARBA" id="ARBA00022729"/>
    </source>
</evidence>
<dbReference type="GO" id="GO:0006641">
    <property type="term" value="P:triglyceride metabolic process"/>
    <property type="evidence" value="ECO:0007669"/>
    <property type="project" value="TreeGrafter"/>
</dbReference>
<name>A0A077GYX0_CHASR</name>
<proteinExistence type="evidence at transcript level"/>
<evidence type="ECO:0000256" key="1">
    <source>
        <dbReference type="ARBA" id="ARBA00004613"/>
    </source>
</evidence>
<keyword evidence="4" id="KW-0964">Secreted</keyword>
<dbReference type="GO" id="GO:0032375">
    <property type="term" value="P:negative regulation of cholesterol transport"/>
    <property type="evidence" value="ECO:0007669"/>
    <property type="project" value="TreeGrafter"/>
</dbReference>
<dbReference type="GO" id="GO:0034361">
    <property type="term" value="C:very-low-density lipoprotein particle"/>
    <property type="evidence" value="ECO:0007669"/>
    <property type="project" value="TreeGrafter"/>
</dbReference>
<keyword evidence="5 7" id="KW-0732">Signal</keyword>
<feature type="signal peptide" evidence="7">
    <location>
        <begin position="1"/>
        <end position="20"/>
    </location>
</feature>
<dbReference type="GO" id="GO:0042157">
    <property type="term" value="P:lipoprotein metabolic process"/>
    <property type="evidence" value="ECO:0007669"/>
    <property type="project" value="InterPro"/>
</dbReference>
<comment type="similarity">
    <text evidence="2">Belongs to the apolipoprotein C1 family.</text>
</comment>
<dbReference type="AlphaFoldDB" id="A0A077GYX0"/>
<dbReference type="GO" id="GO:0005504">
    <property type="term" value="F:fatty acid binding"/>
    <property type="evidence" value="ECO:0007669"/>
    <property type="project" value="TreeGrafter"/>
</dbReference>
<dbReference type="GO" id="GO:0034447">
    <property type="term" value="P:very-low-density lipoprotein particle clearance"/>
    <property type="evidence" value="ECO:0007669"/>
    <property type="project" value="TreeGrafter"/>
</dbReference>
<keyword evidence="6" id="KW-0445">Lipid transport</keyword>
<evidence type="ECO:0000256" key="7">
    <source>
        <dbReference type="SAM" id="SignalP"/>
    </source>
</evidence>
<feature type="chain" id="PRO_5001718879" evidence="7">
    <location>
        <begin position="21"/>
        <end position="79"/>
    </location>
</feature>
<dbReference type="PANTHER" id="PTHR16565">
    <property type="entry name" value="APOLIPOPROTEIN C-I"/>
    <property type="match status" value="1"/>
</dbReference>
<organism evidence="8">
    <name type="scientific">Channa striata</name>
    <name type="common">Snakehead murrel</name>
    <name type="synonym">Ophicephalus striatus</name>
    <dbReference type="NCBI Taxonomy" id="64152"/>
    <lineage>
        <taxon>Eukaryota</taxon>
        <taxon>Metazoa</taxon>
        <taxon>Chordata</taxon>
        <taxon>Craniata</taxon>
        <taxon>Vertebrata</taxon>
        <taxon>Euteleostomi</taxon>
        <taxon>Actinopterygii</taxon>
        <taxon>Neopterygii</taxon>
        <taxon>Teleostei</taxon>
        <taxon>Neoteleostei</taxon>
        <taxon>Acanthomorphata</taxon>
        <taxon>Anabantaria</taxon>
        <taxon>Anabantiformes</taxon>
        <taxon>Channoidei</taxon>
        <taxon>Channidae</taxon>
        <taxon>Channa</taxon>
    </lineage>
</organism>
<dbReference type="GO" id="GO:0034364">
    <property type="term" value="C:high-density lipoprotein particle"/>
    <property type="evidence" value="ECO:0007669"/>
    <property type="project" value="TreeGrafter"/>
</dbReference>
<evidence type="ECO:0000256" key="3">
    <source>
        <dbReference type="ARBA" id="ARBA00022448"/>
    </source>
</evidence>
<dbReference type="GO" id="GO:0010916">
    <property type="term" value="P:negative regulation of very-low-density lipoprotein particle clearance"/>
    <property type="evidence" value="ECO:0007669"/>
    <property type="project" value="TreeGrafter"/>
</dbReference>
<dbReference type="InterPro" id="IPR043081">
    <property type="entry name" value="ApoC-1_sf"/>
</dbReference>